<feature type="compositionally biased region" description="Basic residues" evidence="1">
    <location>
        <begin position="1"/>
        <end position="11"/>
    </location>
</feature>
<dbReference type="EMBL" id="LR796561">
    <property type="protein sequence ID" value="CAB4151882.1"/>
    <property type="molecule type" value="Genomic_DNA"/>
</dbReference>
<name>A0A6J5MZJ4_9CAUD</name>
<proteinExistence type="predicted"/>
<sequence>MATKAKTRNPNKHPVVESPSPKADAWTIHVQSKLVELEAVKAASDRKWGENRLTTLVSSEVREKFWTQNGRLHQAMAAKDWAKFDSSLAGMIRAYGVLDQMATDDGCETASSIPRIEWEMQNGQTMVIVRSVNDAVAIQTQRQDLSNHHIWSMQELEALLADERMQAVIKIKALVPTAQLTSFKPTSEFKPGGATGFDDFENDLTFNDNDTMEYKFNSKQAERFKNGSN</sequence>
<gene>
    <name evidence="2" type="ORF">UFOVP588_36</name>
</gene>
<evidence type="ECO:0000313" key="2">
    <source>
        <dbReference type="EMBL" id="CAB4151882.1"/>
    </source>
</evidence>
<reference evidence="2" key="1">
    <citation type="submission" date="2020-04" db="EMBL/GenBank/DDBJ databases">
        <authorList>
            <person name="Chiriac C."/>
            <person name="Salcher M."/>
            <person name="Ghai R."/>
            <person name="Kavagutti S V."/>
        </authorList>
    </citation>
    <scope>NUCLEOTIDE SEQUENCE</scope>
</reference>
<protein>
    <submittedName>
        <fullName evidence="2">Uncharacterized protein</fullName>
    </submittedName>
</protein>
<accession>A0A6J5MZJ4</accession>
<evidence type="ECO:0000256" key="1">
    <source>
        <dbReference type="SAM" id="MobiDB-lite"/>
    </source>
</evidence>
<organism evidence="2">
    <name type="scientific">uncultured Caudovirales phage</name>
    <dbReference type="NCBI Taxonomy" id="2100421"/>
    <lineage>
        <taxon>Viruses</taxon>
        <taxon>Duplodnaviria</taxon>
        <taxon>Heunggongvirae</taxon>
        <taxon>Uroviricota</taxon>
        <taxon>Caudoviricetes</taxon>
        <taxon>Peduoviridae</taxon>
        <taxon>Maltschvirus</taxon>
        <taxon>Maltschvirus maltsch</taxon>
    </lineage>
</organism>
<feature type="region of interest" description="Disordered" evidence="1">
    <location>
        <begin position="1"/>
        <end position="22"/>
    </location>
</feature>